<dbReference type="AlphaFoldDB" id="A0A6A6VBN3"/>
<dbReference type="GO" id="GO:0022857">
    <property type="term" value="F:transmembrane transporter activity"/>
    <property type="evidence" value="ECO:0007669"/>
    <property type="project" value="InterPro"/>
</dbReference>
<feature type="transmembrane region" description="Helical" evidence="4">
    <location>
        <begin position="457"/>
        <end position="479"/>
    </location>
</feature>
<evidence type="ECO:0000313" key="7">
    <source>
        <dbReference type="Proteomes" id="UP000799440"/>
    </source>
</evidence>
<dbReference type="PROSITE" id="PS50850">
    <property type="entry name" value="MFS"/>
    <property type="match status" value="1"/>
</dbReference>
<feature type="transmembrane region" description="Helical" evidence="4">
    <location>
        <begin position="222"/>
        <end position="241"/>
    </location>
</feature>
<dbReference type="CDD" id="cd17352">
    <property type="entry name" value="MFS_MCT_SLC16"/>
    <property type="match status" value="1"/>
</dbReference>
<feature type="compositionally biased region" description="Polar residues" evidence="3">
    <location>
        <begin position="10"/>
        <end position="20"/>
    </location>
</feature>
<protein>
    <submittedName>
        <fullName evidence="6">MFS general substrate transporter</fullName>
    </submittedName>
</protein>
<feature type="transmembrane region" description="Helical" evidence="4">
    <location>
        <begin position="94"/>
        <end position="115"/>
    </location>
</feature>
<evidence type="ECO:0000313" key="6">
    <source>
        <dbReference type="EMBL" id="KAF2747965.1"/>
    </source>
</evidence>
<feature type="transmembrane region" description="Helical" evidence="4">
    <location>
        <begin position="135"/>
        <end position="157"/>
    </location>
</feature>
<name>A0A6A6VBN3_9PLEO</name>
<keyword evidence="4" id="KW-1133">Transmembrane helix</keyword>
<feature type="transmembrane region" description="Helical" evidence="4">
    <location>
        <begin position="426"/>
        <end position="445"/>
    </location>
</feature>
<feature type="transmembrane region" description="Helical" evidence="4">
    <location>
        <begin position="253"/>
        <end position="273"/>
    </location>
</feature>
<dbReference type="InterPro" id="IPR050327">
    <property type="entry name" value="Proton-linked_MCT"/>
</dbReference>
<feature type="compositionally biased region" description="Acidic residues" evidence="3">
    <location>
        <begin position="73"/>
        <end position="86"/>
    </location>
</feature>
<keyword evidence="7" id="KW-1185">Reference proteome</keyword>
<proteinExistence type="inferred from homology"/>
<feature type="transmembrane region" description="Helical" evidence="4">
    <location>
        <begin position="336"/>
        <end position="356"/>
    </location>
</feature>
<dbReference type="EMBL" id="MU006570">
    <property type="protein sequence ID" value="KAF2747965.1"/>
    <property type="molecule type" value="Genomic_DNA"/>
</dbReference>
<dbReference type="InterPro" id="IPR020846">
    <property type="entry name" value="MFS_dom"/>
</dbReference>
<accession>A0A6A6VBN3</accession>
<feature type="domain" description="Major facilitator superfamily (MFS) profile" evidence="5">
    <location>
        <begin position="93"/>
        <end position="481"/>
    </location>
</feature>
<dbReference type="SUPFAM" id="SSF103473">
    <property type="entry name" value="MFS general substrate transporter"/>
    <property type="match status" value="1"/>
</dbReference>
<keyword evidence="4" id="KW-0472">Membrane</keyword>
<dbReference type="Gene3D" id="1.20.1250.20">
    <property type="entry name" value="MFS general substrate transporter like domains"/>
    <property type="match status" value="1"/>
</dbReference>
<dbReference type="PANTHER" id="PTHR11360">
    <property type="entry name" value="MONOCARBOXYLATE TRANSPORTER"/>
    <property type="match status" value="1"/>
</dbReference>
<dbReference type="PANTHER" id="PTHR11360:SF230">
    <property type="entry name" value="MONOCARBOXYLATE TRANSPORTER, PUTATIVE (AFU_ORTHOLOGUE AFUA_2G12790)-RELATED"/>
    <property type="match status" value="1"/>
</dbReference>
<evidence type="ECO:0000256" key="3">
    <source>
        <dbReference type="SAM" id="MobiDB-lite"/>
    </source>
</evidence>
<reference evidence="6" key="1">
    <citation type="journal article" date="2020" name="Stud. Mycol.">
        <title>101 Dothideomycetes genomes: a test case for predicting lifestyles and emergence of pathogens.</title>
        <authorList>
            <person name="Haridas S."/>
            <person name="Albert R."/>
            <person name="Binder M."/>
            <person name="Bloem J."/>
            <person name="Labutti K."/>
            <person name="Salamov A."/>
            <person name="Andreopoulos B."/>
            <person name="Baker S."/>
            <person name="Barry K."/>
            <person name="Bills G."/>
            <person name="Bluhm B."/>
            <person name="Cannon C."/>
            <person name="Castanera R."/>
            <person name="Culley D."/>
            <person name="Daum C."/>
            <person name="Ezra D."/>
            <person name="Gonzalez J."/>
            <person name="Henrissat B."/>
            <person name="Kuo A."/>
            <person name="Liang C."/>
            <person name="Lipzen A."/>
            <person name="Lutzoni F."/>
            <person name="Magnuson J."/>
            <person name="Mondo S."/>
            <person name="Nolan M."/>
            <person name="Ohm R."/>
            <person name="Pangilinan J."/>
            <person name="Park H.-J."/>
            <person name="Ramirez L."/>
            <person name="Alfaro M."/>
            <person name="Sun H."/>
            <person name="Tritt A."/>
            <person name="Yoshinaga Y."/>
            <person name="Zwiers L.-H."/>
            <person name="Turgeon B."/>
            <person name="Goodwin S."/>
            <person name="Spatafora J."/>
            <person name="Crous P."/>
            <person name="Grigoriev I."/>
        </authorList>
    </citation>
    <scope>NUCLEOTIDE SEQUENCE</scope>
    <source>
        <strain evidence="6">CBS 119925</strain>
    </source>
</reference>
<organism evidence="6 7">
    <name type="scientific">Sporormia fimetaria CBS 119925</name>
    <dbReference type="NCBI Taxonomy" id="1340428"/>
    <lineage>
        <taxon>Eukaryota</taxon>
        <taxon>Fungi</taxon>
        <taxon>Dikarya</taxon>
        <taxon>Ascomycota</taxon>
        <taxon>Pezizomycotina</taxon>
        <taxon>Dothideomycetes</taxon>
        <taxon>Pleosporomycetidae</taxon>
        <taxon>Pleosporales</taxon>
        <taxon>Sporormiaceae</taxon>
        <taxon>Sporormia</taxon>
    </lineage>
</organism>
<dbReference type="Proteomes" id="UP000799440">
    <property type="component" value="Unassembled WGS sequence"/>
</dbReference>
<dbReference type="GO" id="GO:0016020">
    <property type="term" value="C:membrane"/>
    <property type="evidence" value="ECO:0007669"/>
    <property type="project" value="UniProtKB-SubCell"/>
</dbReference>
<feature type="transmembrane region" description="Helical" evidence="4">
    <location>
        <begin position="164"/>
        <end position="181"/>
    </location>
</feature>
<feature type="transmembrane region" description="Helical" evidence="4">
    <location>
        <begin position="187"/>
        <end position="215"/>
    </location>
</feature>
<feature type="transmembrane region" description="Helical" evidence="4">
    <location>
        <begin position="363"/>
        <end position="384"/>
    </location>
</feature>
<feature type="region of interest" description="Disordered" evidence="3">
    <location>
        <begin position="1"/>
        <end position="86"/>
    </location>
</feature>
<evidence type="ECO:0000259" key="5">
    <source>
        <dbReference type="PROSITE" id="PS50850"/>
    </source>
</evidence>
<feature type="transmembrane region" description="Helical" evidence="4">
    <location>
        <begin position="294"/>
        <end position="324"/>
    </location>
</feature>
<dbReference type="InterPro" id="IPR036259">
    <property type="entry name" value="MFS_trans_sf"/>
</dbReference>
<evidence type="ECO:0000256" key="2">
    <source>
        <dbReference type="ARBA" id="ARBA00006727"/>
    </source>
</evidence>
<dbReference type="InterPro" id="IPR011701">
    <property type="entry name" value="MFS"/>
</dbReference>
<evidence type="ECO:0000256" key="4">
    <source>
        <dbReference type="SAM" id="Phobius"/>
    </source>
</evidence>
<feature type="compositionally biased region" description="Basic and acidic residues" evidence="3">
    <location>
        <begin position="53"/>
        <end position="65"/>
    </location>
</feature>
<gene>
    <name evidence="6" type="ORF">M011DRAFT_467006</name>
</gene>
<sequence length="490" mass="53637">MSASADADAQSRNGHQTQADGETAPFPDGMKTRAFRTESTTILDQQRQSGTPNERRSSISEKDSTTFHSLGSSDEEEIKESDPEDDFPEGGLRAWLVVLSAFLLLFPTYGFMVSIGTLQDYWHRNQLKDYSSRDVGWIPSVFFYLALCLSIFVGPLFDRYGPRWITLIGSAMFIASMFLLAECSEYWHFMLCVGVLGGIGGALVATIALAVVAHWFKRRRSFAQGIATVGNSFGGLILPLILRSTLPKFGYAWSIRIVGFIFLTCLIVGNFLIKARIPPTRPAKKKPIISLSVLADLRFAFLTIAIFGIEVVLVGALGLLPTYVSESTPFGSDTGFVLISVLNAGSCVGRVVPGYVADKLGRFNTLLVMILFTLVIMLTLWLPFGTTSLRVLYAFAAIFGFSTGSWMALTPSCIGELCRAEEFGRYFGSVYVFASLSTLICIPIGGQLLEAVGPKNMVGFFCAALFVSGVALVFSRWACLGRKWIIRAKV</sequence>
<feature type="transmembrane region" description="Helical" evidence="4">
    <location>
        <begin position="390"/>
        <end position="414"/>
    </location>
</feature>
<comment type="similarity">
    <text evidence="2">Belongs to the major facilitator superfamily. Monocarboxylate porter (TC 2.A.1.13) family.</text>
</comment>
<dbReference type="Pfam" id="PF07690">
    <property type="entry name" value="MFS_1"/>
    <property type="match status" value="1"/>
</dbReference>
<keyword evidence="4" id="KW-0812">Transmembrane</keyword>
<dbReference type="OrthoDB" id="6499973at2759"/>
<feature type="compositionally biased region" description="Polar residues" evidence="3">
    <location>
        <begin position="37"/>
        <end position="52"/>
    </location>
</feature>
<comment type="subcellular location">
    <subcellularLocation>
        <location evidence="1">Membrane</location>
        <topology evidence="1">Multi-pass membrane protein</topology>
    </subcellularLocation>
</comment>
<evidence type="ECO:0000256" key="1">
    <source>
        <dbReference type="ARBA" id="ARBA00004141"/>
    </source>
</evidence>